<name>A0A067PCL2_9AGAM</name>
<dbReference type="PANTHER" id="PTHR46564">
    <property type="entry name" value="TRANSPOSASE"/>
    <property type="match status" value="1"/>
</dbReference>
<dbReference type="AlphaFoldDB" id="A0A067PCL2"/>
<evidence type="ECO:0000313" key="3">
    <source>
        <dbReference type="Proteomes" id="UP000027265"/>
    </source>
</evidence>
<accession>A0A067PCL2</accession>
<evidence type="ECO:0000259" key="1">
    <source>
        <dbReference type="Pfam" id="PF13358"/>
    </source>
</evidence>
<feature type="domain" description="Tc1-like transposase DDE" evidence="1">
    <location>
        <begin position="2"/>
        <end position="73"/>
    </location>
</feature>
<dbReference type="GO" id="GO:0003676">
    <property type="term" value="F:nucleic acid binding"/>
    <property type="evidence" value="ECO:0007669"/>
    <property type="project" value="InterPro"/>
</dbReference>
<dbReference type="OrthoDB" id="2142724at2759"/>
<dbReference type="Gene3D" id="3.30.420.10">
    <property type="entry name" value="Ribonuclease H-like superfamily/Ribonuclease H"/>
    <property type="match status" value="1"/>
</dbReference>
<dbReference type="HOGENOM" id="CLU_188058_1_0_1"/>
<feature type="non-terminal residue" evidence="2">
    <location>
        <position position="1"/>
    </location>
</feature>
<dbReference type="Proteomes" id="UP000027265">
    <property type="component" value="Unassembled WGS sequence"/>
</dbReference>
<dbReference type="InterPro" id="IPR038717">
    <property type="entry name" value="Tc1-like_DDE_dom"/>
</dbReference>
<dbReference type="PANTHER" id="PTHR46564:SF1">
    <property type="entry name" value="TRANSPOSASE"/>
    <property type="match status" value="1"/>
</dbReference>
<evidence type="ECO:0000313" key="2">
    <source>
        <dbReference type="EMBL" id="KDQ52474.1"/>
    </source>
</evidence>
<proteinExistence type="predicted"/>
<dbReference type="InterPro" id="IPR036397">
    <property type="entry name" value="RNaseH_sf"/>
</dbReference>
<keyword evidence="3" id="KW-1185">Reference proteome</keyword>
<dbReference type="STRING" id="933084.A0A067PCL2"/>
<dbReference type="EMBL" id="KL197739">
    <property type="protein sequence ID" value="KDQ52474.1"/>
    <property type="molecule type" value="Genomic_DNA"/>
</dbReference>
<dbReference type="InParanoid" id="A0A067PCL2"/>
<protein>
    <recommendedName>
        <fullName evidence="1">Tc1-like transposase DDE domain-containing protein</fullName>
    </recommendedName>
</protein>
<reference evidence="3" key="1">
    <citation type="journal article" date="2014" name="Proc. Natl. Acad. Sci. U.S.A.">
        <title>Extensive sampling of basidiomycete genomes demonstrates inadequacy of the white-rot/brown-rot paradigm for wood decay fungi.</title>
        <authorList>
            <person name="Riley R."/>
            <person name="Salamov A.A."/>
            <person name="Brown D.W."/>
            <person name="Nagy L.G."/>
            <person name="Floudas D."/>
            <person name="Held B.W."/>
            <person name="Levasseur A."/>
            <person name="Lombard V."/>
            <person name="Morin E."/>
            <person name="Otillar R."/>
            <person name="Lindquist E.A."/>
            <person name="Sun H."/>
            <person name="LaButti K.M."/>
            <person name="Schmutz J."/>
            <person name="Jabbour D."/>
            <person name="Luo H."/>
            <person name="Baker S.E."/>
            <person name="Pisabarro A.G."/>
            <person name="Walton J.D."/>
            <person name="Blanchette R.A."/>
            <person name="Henrissat B."/>
            <person name="Martin F."/>
            <person name="Cullen D."/>
            <person name="Hibbett D.S."/>
            <person name="Grigoriev I.V."/>
        </authorList>
    </citation>
    <scope>NUCLEOTIDE SEQUENCE [LARGE SCALE GENOMIC DNA]</scope>
    <source>
        <strain evidence="3">MUCL 33604</strain>
    </source>
</reference>
<organism evidence="2 3">
    <name type="scientific">Jaapia argillacea MUCL 33604</name>
    <dbReference type="NCBI Taxonomy" id="933084"/>
    <lineage>
        <taxon>Eukaryota</taxon>
        <taxon>Fungi</taxon>
        <taxon>Dikarya</taxon>
        <taxon>Basidiomycota</taxon>
        <taxon>Agaricomycotina</taxon>
        <taxon>Agaricomycetes</taxon>
        <taxon>Agaricomycetidae</taxon>
        <taxon>Jaapiales</taxon>
        <taxon>Jaapiaceae</taxon>
        <taxon>Jaapia</taxon>
    </lineage>
</organism>
<dbReference type="Pfam" id="PF13358">
    <property type="entry name" value="DDE_3"/>
    <property type="match status" value="1"/>
</dbReference>
<sequence length="80" mass="8978">GKRYSILPILTLDGIVAYDIIEGSVTSEQFVQFLREHVIPLTNPYPGPCSVLILDNCSIHHSEEVRKVIEDEAGQSIYSY</sequence>
<gene>
    <name evidence="2" type="ORF">JAAARDRAFT_138493</name>
</gene>